<name>A0ACC1KKE6_9FUNG</name>
<proteinExistence type="predicted"/>
<evidence type="ECO:0000313" key="1">
    <source>
        <dbReference type="EMBL" id="KAJ2791133.1"/>
    </source>
</evidence>
<evidence type="ECO:0000313" key="2">
    <source>
        <dbReference type="Proteomes" id="UP001140066"/>
    </source>
</evidence>
<protein>
    <submittedName>
        <fullName evidence="1">Uncharacterized protein</fullName>
    </submittedName>
</protein>
<comment type="caution">
    <text evidence="1">The sequence shown here is derived from an EMBL/GenBank/DDBJ whole genome shotgun (WGS) entry which is preliminary data.</text>
</comment>
<reference evidence="1" key="1">
    <citation type="submission" date="2022-07" db="EMBL/GenBank/DDBJ databases">
        <title>Phylogenomic reconstructions and comparative analyses of Kickxellomycotina fungi.</title>
        <authorList>
            <person name="Reynolds N.K."/>
            <person name="Stajich J.E."/>
            <person name="Barry K."/>
            <person name="Grigoriev I.V."/>
            <person name="Crous P."/>
            <person name="Smith M.E."/>
        </authorList>
    </citation>
    <scope>NUCLEOTIDE SEQUENCE</scope>
    <source>
        <strain evidence="1">BCRC 34191</strain>
    </source>
</reference>
<dbReference type="Proteomes" id="UP001140066">
    <property type="component" value="Unassembled WGS sequence"/>
</dbReference>
<sequence>MSATTARSNMQHSLVRGERIEVHFDSKIPPHLRPRFDDDNSADVSPVSPNMPAPMARGGSSEGRQYVNDKFRSHPSADRPDYQDNYASDKRPNMRQFGNGANQRTVPRAHQGGPRWNGPGANGDRRPHTGPARSRPYSANQGPPRPYERNNGAPARGGYRERGCRGRTQGGEGRNHGQHVNIRGSYAEHEAFNSGGNGFSPDGYGQHNERGRYNDGYADQAKEDGEDWQSGSDDGQRSQPQQYSNSRSASPRRTTSMSPGHNDNDIELHGDQWDYLPRPDEKRPVASSGSPQSGKQGSGSAGGGSSSYYEDEFSIAPEVQPRTYSP</sequence>
<organism evidence="1 2">
    <name type="scientific">Coemansia linderi</name>
    <dbReference type="NCBI Taxonomy" id="2663919"/>
    <lineage>
        <taxon>Eukaryota</taxon>
        <taxon>Fungi</taxon>
        <taxon>Fungi incertae sedis</taxon>
        <taxon>Zoopagomycota</taxon>
        <taxon>Kickxellomycotina</taxon>
        <taxon>Kickxellomycetes</taxon>
        <taxon>Kickxellales</taxon>
        <taxon>Kickxellaceae</taxon>
        <taxon>Coemansia</taxon>
    </lineage>
</organism>
<accession>A0ACC1KKE6</accession>
<dbReference type="EMBL" id="JANBUK010000197">
    <property type="protein sequence ID" value="KAJ2791133.1"/>
    <property type="molecule type" value="Genomic_DNA"/>
</dbReference>
<keyword evidence="2" id="KW-1185">Reference proteome</keyword>
<gene>
    <name evidence="1" type="ORF">GGI18_001355</name>
</gene>